<comment type="caution">
    <text evidence="6">The sequence shown here is derived from an EMBL/GenBank/DDBJ whole genome shotgun (WGS) entry which is preliminary data.</text>
</comment>
<dbReference type="InterPro" id="IPR038718">
    <property type="entry name" value="SNF2-like_sf"/>
</dbReference>
<dbReference type="GO" id="GO:0015616">
    <property type="term" value="F:DNA translocase activity"/>
    <property type="evidence" value="ECO:0007669"/>
    <property type="project" value="TreeGrafter"/>
</dbReference>
<evidence type="ECO:0000259" key="5">
    <source>
        <dbReference type="PROSITE" id="PS51192"/>
    </source>
</evidence>
<dbReference type="Gene3D" id="1.20.120.850">
    <property type="entry name" value="SWI2/SNF2 ATPases, N-terminal domain"/>
    <property type="match status" value="2"/>
</dbReference>
<dbReference type="PROSITE" id="PS51192">
    <property type="entry name" value="HELICASE_ATP_BIND_1"/>
    <property type="match status" value="1"/>
</dbReference>
<dbReference type="GO" id="GO:0007131">
    <property type="term" value="P:reciprocal meiotic recombination"/>
    <property type="evidence" value="ECO:0007669"/>
    <property type="project" value="TreeGrafter"/>
</dbReference>
<dbReference type="CDD" id="cd18004">
    <property type="entry name" value="DEXHc_RAD54"/>
    <property type="match status" value="1"/>
</dbReference>
<dbReference type="Gene3D" id="3.40.50.10810">
    <property type="entry name" value="Tandem AAA-ATPase domain"/>
    <property type="match status" value="1"/>
</dbReference>
<evidence type="ECO:0000313" key="6">
    <source>
        <dbReference type="EMBL" id="PPQ65018.1"/>
    </source>
</evidence>
<evidence type="ECO:0000256" key="3">
    <source>
        <dbReference type="ARBA" id="ARBA00022840"/>
    </source>
</evidence>
<keyword evidence="3" id="KW-0067">ATP-binding</keyword>
<gene>
    <name evidence="6" type="ORF">CVT26_015726</name>
</gene>
<keyword evidence="2" id="KW-0378">Hydrolase</keyword>
<dbReference type="OrthoDB" id="413460at2759"/>
<dbReference type="SUPFAM" id="SSF52540">
    <property type="entry name" value="P-loop containing nucleoside triphosphate hydrolases"/>
    <property type="match status" value="2"/>
</dbReference>
<dbReference type="FunFam" id="3.40.50.10810:FF:000020">
    <property type="entry name" value="DNA repair and recombination protein RAD54B"/>
    <property type="match status" value="1"/>
</dbReference>
<reference evidence="6 7" key="1">
    <citation type="journal article" date="2018" name="Evol. Lett.">
        <title>Horizontal gene cluster transfer increased hallucinogenic mushroom diversity.</title>
        <authorList>
            <person name="Reynolds H.T."/>
            <person name="Vijayakumar V."/>
            <person name="Gluck-Thaler E."/>
            <person name="Korotkin H.B."/>
            <person name="Matheny P.B."/>
            <person name="Slot J.C."/>
        </authorList>
    </citation>
    <scope>NUCLEOTIDE SEQUENCE [LARGE SCALE GENOMIC DNA]</scope>
    <source>
        <strain evidence="6 7">SRW20</strain>
    </source>
</reference>
<dbReference type="GO" id="GO:0000724">
    <property type="term" value="P:double-strand break repair via homologous recombination"/>
    <property type="evidence" value="ECO:0007669"/>
    <property type="project" value="TreeGrafter"/>
</dbReference>
<dbReference type="InParanoid" id="A0A409VFI5"/>
<evidence type="ECO:0000256" key="1">
    <source>
        <dbReference type="ARBA" id="ARBA00022741"/>
    </source>
</evidence>
<sequence>MPAFQAPVLSGKRKLEEESENGGRDRKRPSLGEGSAPSVGLPAQEYTWMVQWRNFQSKKHKTWEGDGILSVSRSGAAVLYDTDGTTISTGKVALPLYEGKNLNLGSKDIELDRAISRDSYLSGTCFGQSSNIPAAPLASSSHSNSTRKFTVPSFVSGESKVSKGYVAPKAVPTIDHDAEAEESGVPSKVGGDGSHQSLYWTANWRKPQERKNKTWDGDAFISLVQNKLHMISENGQLMGTAPWKGQILQSGFKTMIGGKEVELDTAIPPSQIPKARGMDLPVQDIEDAPESPAKAAPTAPVNQKFIAPANFYGSPKPKTKQALHDPNAPDSVVMKRPTKEHIKRYNKRNLPVVDVVLDPILARKMRPHQKEGVAFLYESVMGLRKHEGQGCILADEMGLGKTLQVGLTHKFADMQFTSPQTIALVWTLLRQNPYAGPCAVVQKVLIVCPVSLINNWKAEFHKWLGRDRVGVMTCDKANSNIDLFGRSKVYEVLVIGYERLRTVVDKLADIYPPIGLIICDEGHRLKSANNKTASLFKAFHTRRRIILSGTPIQNDLGEFHAMAEFCNPGLLGNVFRKVYETPILKSRSPDASAKEIELGEARTAQLLTVSKSFVLRRDATLLKNHLPPKSEYVVFIAPTPLQLAMFSKILNPKKLDILVQSSTAESLALINTLVKISNSPLLLKATADSVKSKKADGTLSIHNAAVTEALTLLPEKAGIADVTSSGKLVFLSTILKTLRQNTSEKCVLVSHYTSTLNILEAYCKKMSYSYYRLDGQTPQNKRQEYVNAFNSEGQHSSFIFLLSSKAGGVGINLIESQLTIAPQGASSSKSDSFTRKDLRDIFRIHPDTACNTHDLLECQCDTQASSSASTSDRPDTQDESDDQEDDNAKKGFVPASDVRQEDLDAAEKAYLQKKKANLAALGEWKHINCLKYSTDVLILDDILRKMVEASGPGSDSGPKQHGQNSRLDALFDAMDVERLTAIDGLTSIRDVPGGTISFLFERLSESKMDNIVEE</sequence>
<dbReference type="AlphaFoldDB" id="A0A409VFI5"/>
<feature type="region of interest" description="Disordered" evidence="4">
    <location>
        <begin position="864"/>
        <end position="898"/>
    </location>
</feature>
<dbReference type="InterPro" id="IPR000330">
    <property type="entry name" value="SNF2_N"/>
</dbReference>
<dbReference type="EMBL" id="NHYE01005659">
    <property type="protein sequence ID" value="PPQ65018.1"/>
    <property type="molecule type" value="Genomic_DNA"/>
</dbReference>
<keyword evidence="1" id="KW-0547">Nucleotide-binding</keyword>
<evidence type="ECO:0000313" key="7">
    <source>
        <dbReference type="Proteomes" id="UP000284706"/>
    </source>
</evidence>
<dbReference type="InterPro" id="IPR050496">
    <property type="entry name" value="SNF2_RAD54_helicase_repair"/>
</dbReference>
<dbReference type="Pfam" id="PF00176">
    <property type="entry name" value="SNF2-rel_dom"/>
    <property type="match status" value="1"/>
</dbReference>
<dbReference type="InterPro" id="IPR049730">
    <property type="entry name" value="SNF2/RAD54-like_C"/>
</dbReference>
<name>A0A409VFI5_9AGAR</name>
<dbReference type="GO" id="GO:0005524">
    <property type="term" value="F:ATP binding"/>
    <property type="evidence" value="ECO:0007669"/>
    <property type="project" value="InterPro"/>
</dbReference>
<dbReference type="SMART" id="SM00487">
    <property type="entry name" value="DEXDc"/>
    <property type="match status" value="1"/>
</dbReference>
<dbReference type="CDD" id="cd18793">
    <property type="entry name" value="SF2_C_SNF"/>
    <property type="match status" value="1"/>
</dbReference>
<dbReference type="InterPro" id="IPR014001">
    <property type="entry name" value="Helicase_ATP-bd"/>
</dbReference>
<dbReference type="InterPro" id="IPR001650">
    <property type="entry name" value="Helicase_C-like"/>
</dbReference>
<dbReference type="InterPro" id="IPR027417">
    <property type="entry name" value="P-loop_NTPase"/>
</dbReference>
<proteinExistence type="predicted"/>
<dbReference type="Pfam" id="PF00271">
    <property type="entry name" value="Helicase_C"/>
    <property type="match status" value="1"/>
</dbReference>
<evidence type="ECO:0000256" key="2">
    <source>
        <dbReference type="ARBA" id="ARBA00022801"/>
    </source>
</evidence>
<protein>
    <recommendedName>
        <fullName evidence="5">Helicase ATP-binding domain-containing protein</fullName>
    </recommendedName>
</protein>
<organism evidence="6 7">
    <name type="scientific">Gymnopilus dilepis</name>
    <dbReference type="NCBI Taxonomy" id="231916"/>
    <lineage>
        <taxon>Eukaryota</taxon>
        <taxon>Fungi</taxon>
        <taxon>Dikarya</taxon>
        <taxon>Basidiomycota</taxon>
        <taxon>Agaricomycotina</taxon>
        <taxon>Agaricomycetes</taxon>
        <taxon>Agaricomycetidae</taxon>
        <taxon>Agaricales</taxon>
        <taxon>Agaricineae</taxon>
        <taxon>Hymenogastraceae</taxon>
        <taxon>Gymnopilus</taxon>
    </lineage>
</organism>
<feature type="region of interest" description="Disordered" evidence="4">
    <location>
        <begin position="1"/>
        <end position="40"/>
    </location>
</feature>
<feature type="domain" description="Helicase ATP-binding" evidence="5">
    <location>
        <begin position="382"/>
        <end position="569"/>
    </location>
</feature>
<keyword evidence="7" id="KW-1185">Reference proteome</keyword>
<evidence type="ECO:0000256" key="4">
    <source>
        <dbReference type="SAM" id="MobiDB-lite"/>
    </source>
</evidence>
<dbReference type="PANTHER" id="PTHR45629:SF7">
    <property type="entry name" value="DNA EXCISION REPAIR PROTEIN ERCC-6-RELATED"/>
    <property type="match status" value="1"/>
</dbReference>
<dbReference type="FunCoup" id="A0A409VFI5">
    <property type="interactions" value="166"/>
</dbReference>
<dbReference type="STRING" id="231916.A0A409VFI5"/>
<accession>A0A409VFI5</accession>
<dbReference type="PANTHER" id="PTHR45629">
    <property type="entry name" value="SNF2/RAD54 FAMILY MEMBER"/>
    <property type="match status" value="1"/>
</dbReference>
<dbReference type="GO" id="GO:0005634">
    <property type="term" value="C:nucleus"/>
    <property type="evidence" value="ECO:0007669"/>
    <property type="project" value="TreeGrafter"/>
</dbReference>
<dbReference type="GO" id="GO:0016787">
    <property type="term" value="F:hydrolase activity"/>
    <property type="evidence" value="ECO:0007669"/>
    <property type="project" value="UniProtKB-KW"/>
</dbReference>
<dbReference type="Proteomes" id="UP000284706">
    <property type="component" value="Unassembled WGS sequence"/>
</dbReference>
<dbReference type="Gene3D" id="3.40.50.300">
    <property type="entry name" value="P-loop containing nucleotide triphosphate hydrolases"/>
    <property type="match status" value="2"/>
</dbReference>
<feature type="compositionally biased region" description="Basic and acidic residues" evidence="4">
    <location>
        <begin position="13"/>
        <end position="30"/>
    </location>
</feature>